<protein>
    <recommendedName>
        <fullName evidence="3">Nucleotidyltransferase</fullName>
    </recommendedName>
</protein>
<feature type="non-terminal residue" evidence="1">
    <location>
        <position position="215"/>
    </location>
</feature>
<dbReference type="AlphaFoldDB" id="A0A5C3KLI4"/>
<reference evidence="1 2" key="1">
    <citation type="journal article" date="2019" name="Nat. Ecol. Evol.">
        <title>Megaphylogeny resolves global patterns of mushroom evolution.</title>
        <authorList>
            <person name="Varga T."/>
            <person name="Krizsan K."/>
            <person name="Foldi C."/>
            <person name="Dima B."/>
            <person name="Sanchez-Garcia M."/>
            <person name="Sanchez-Ramirez S."/>
            <person name="Szollosi G.J."/>
            <person name="Szarkandi J.G."/>
            <person name="Papp V."/>
            <person name="Albert L."/>
            <person name="Andreopoulos W."/>
            <person name="Angelini C."/>
            <person name="Antonin V."/>
            <person name="Barry K.W."/>
            <person name="Bougher N.L."/>
            <person name="Buchanan P."/>
            <person name="Buyck B."/>
            <person name="Bense V."/>
            <person name="Catcheside P."/>
            <person name="Chovatia M."/>
            <person name="Cooper J."/>
            <person name="Damon W."/>
            <person name="Desjardin D."/>
            <person name="Finy P."/>
            <person name="Geml J."/>
            <person name="Haridas S."/>
            <person name="Hughes K."/>
            <person name="Justo A."/>
            <person name="Karasinski D."/>
            <person name="Kautmanova I."/>
            <person name="Kiss B."/>
            <person name="Kocsube S."/>
            <person name="Kotiranta H."/>
            <person name="LaButti K.M."/>
            <person name="Lechner B.E."/>
            <person name="Liimatainen K."/>
            <person name="Lipzen A."/>
            <person name="Lukacs Z."/>
            <person name="Mihaltcheva S."/>
            <person name="Morgado L.N."/>
            <person name="Niskanen T."/>
            <person name="Noordeloos M.E."/>
            <person name="Ohm R.A."/>
            <person name="Ortiz-Santana B."/>
            <person name="Ovrebo C."/>
            <person name="Racz N."/>
            <person name="Riley R."/>
            <person name="Savchenko A."/>
            <person name="Shiryaev A."/>
            <person name="Soop K."/>
            <person name="Spirin V."/>
            <person name="Szebenyi C."/>
            <person name="Tomsovsky M."/>
            <person name="Tulloss R.E."/>
            <person name="Uehling J."/>
            <person name="Grigoriev I.V."/>
            <person name="Vagvolgyi C."/>
            <person name="Papp T."/>
            <person name="Martin F.M."/>
            <person name="Miettinen O."/>
            <person name="Hibbett D.S."/>
            <person name="Nagy L.G."/>
        </authorList>
    </citation>
    <scope>NUCLEOTIDE SEQUENCE [LARGE SCALE GENOMIC DNA]</scope>
    <source>
        <strain evidence="1 2">CBS 121175</strain>
    </source>
</reference>
<sequence>VVNTLRKAGLRCAFLGSMGCRLYGNKRLPQELDVLVFPTPDSVTDLDSENVKERMVNRNRLFYSMRAADPTTTHHYLFRQIPQHAALPPNYRRRFCKVEVLVPGEMGLPYLNEKQVNEVEGLPVVPMLVLLLQKLQGWEDHLQCVEVRKVKKHTVDVEDIKDLLQRVGEMPVRMFRPWSERELLGTQFINASKARVKRFCAKFPGTAVHWKGLGF</sequence>
<evidence type="ECO:0000313" key="1">
    <source>
        <dbReference type="EMBL" id="TFK21032.1"/>
    </source>
</evidence>
<name>A0A5C3KLI4_COPMA</name>
<keyword evidence="2" id="KW-1185">Reference proteome</keyword>
<proteinExistence type="predicted"/>
<dbReference type="EMBL" id="ML210280">
    <property type="protein sequence ID" value="TFK21032.1"/>
    <property type="molecule type" value="Genomic_DNA"/>
</dbReference>
<evidence type="ECO:0000313" key="2">
    <source>
        <dbReference type="Proteomes" id="UP000307440"/>
    </source>
</evidence>
<evidence type="ECO:0008006" key="3">
    <source>
        <dbReference type="Google" id="ProtNLM"/>
    </source>
</evidence>
<dbReference type="Proteomes" id="UP000307440">
    <property type="component" value="Unassembled WGS sequence"/>
</dbReference>
<accession>A0A5C3KLI4</accession>
<feature type="non-terminal residue" evidence="1">
    <location>
        <position position="1"/>
    </location>
</feature>
<dbReference type="OrthoDB" id="3133286at2759"/>
<gene>
    <name evidence="1" type="ORF">FA15DRAFT_573689</name>
</gene>
<organism evidence="1 2">
    <name type="scientific">Coprinopsis marcescibilis</name>
    <name type="common">Agaric fungus</name>
    <name type="synonym">Psathyrella marcescibilis</name>
    <dbReference type="NCBI Taxonomy" id="230819"/>
    <lineage>
        <taxon>Eukaryota</taxon>
        <taxon>Fungi</taxon>
        <taxon>Dikarya</taxon>
        <taxon>Basidiomycota</taxon>
        <taxon>Agaricomycotina</taxon>
        <taxon>Agaricomycetes</taxon>
        <taxon>Agaricomycetidae</taxon>
        <taxon>Agaricales</taxon>
        <taxon>Agaricineae</taxon>
        <taxon>Psathyrellaceae</taxon>
        <taxon>Coprinopsis</taxon>
    </lineage>
</organism>